<feature type="transmembrane region" description="Helical" evidence="7">
    <location>
        <begin position="57"/>
        <end position="79"/>
    </location>
</feature>
<dbReference type="InterPro" id="IPR045275">
    <property type="entry name" value="MscS_archaea/bacteria_type"/>
</dbReference>
<keyword evidence="3" id="KW-1003">Cell membrane</keyword>
<dbReference type="SUPFAM" id="SSF50182">
    <property type="entry name" value="Sm-like ribonucleoproteins"/>
    <property type="match status" value="1"/>
</dbReference>
<comment type="subcellular location">
    <subcellularLocation>
        <location evidence="1">Cell membrane</location>
        <topology evidence="1">Multi-pass membrane protein</topology>
    </subcellularLocation>
</comment>
<dbReference type="Pfam" id="PF21088">
    <property type="entry name" value="MS_channel_1st"/>
    <property type="match status" value="1"/>
</dbReference>
<reference evidence="11" key="1">
    <citation type="submission" date="2018-06" db="EMBL/GenBank/DDBJ databases">
        <authorList>
            <person name="Zhirakovskaya E."/>
        </authorList>
    </citation>
    <scope>NUCLEOTIDE SEQUENCE</scope>
</reference>
<feature type="domain" description="Mechanosensitive ion channel MscS" evidence="8">
    <location>
        <begin position="105"/>
        <end position="171"/>
    </location>
</feature>
<dbReference type="GO" id="GO:0005886">
    <property type="term" value="C:plasma membrane"/>
    <property type="evidence" value="ECO:0007669"/>
    <property type="project" value="UniProtKB-SubCell"/>
</dbReference>
<evidence type="ECO:0000256" key="4">
    <source>
        <dbReference type="ARBA" id="ARBA00022692"/>
    </source>
</evidence>
<proteinExistence type="inferred from homology"/>
<dbReference type="GO" id="GO:0008381">
    <property type="term" value="F:mechanosensitive monoatomic ion channel activity"/>
    <property type="evidence" value="ECO:0007669"/>
    <property type="project" value="InterPro"/>
</dbReference>
<dbReference type="Gene3D" id="3.30.70.100">
    <property type="match status" value="1"/>
</dbReference>
<evidence type="ECO:0000256" key="5">
    <source>
        <dbReference type="ARBA" id="ARBA00022989"/>
    </source>
</evidence>
<comment type="similarity">
    <text evidence="2">Belongs to the MscS (TC 1.A.23) family.</text>
</comment>
<dbReference type="PANTHER" id="PTHR30221">
    <property type="entry name" value="SMALL-CONDUCTANCE MECHANOSENSITIVE CHANNEL"/>
    <property type="match status" value="1"/>
</dbReference>
<sequence length="273" mass="29465">MDVLNSIDSNMLNEYVIPWSISLVSALIVFIIGRWVAKLIVKGMKRVLEKAKVEATLSNFLGNIVYAALLIAVIIAALNQLGVDTTSVLAVFATAGLAIGLALKDSLGNFAAGVMLILFKPFKIGDFVEAGGSAGVIESITVFNTVMRTGDNREVIIPNGQIYAGTIINVSARETRRVDLVFGIGYDDNIKEAKKIIEQVLAADERILKNPAPLIAVGELADSSVNLNVRPWVKSGDYWGVYFSLLENVKEAFDAKGISIPYPQMDVHNPKAA</sequence>
<evidence type="ECO:0000259" key="10">
    <source>
        <dbReference type="Pfam" id="PF21088"/>
    </source>
</evidence>
<keyword evidence="6 7" id="KW-0472">Membrane</keyword>
<dbReference type="PANTHER" id="PTHR30221:SF1">
    <property type="entry name" value="SMALL-CONDUCTANCE MECHANOSENSITIVE CHANNEL"/>
    <property type="match status" value="1"/>
</dbReference>
<feature type="domain" description="Mechanosensitive ion channel transmembrane helices 2/3" evidence="10">
    <location>
        <begin position="63"/>
        <end position="104"/>
    </location>
</feature>
<evidence type="ECO:0000256" key="3">
    <source>
        <dbReference type="ARBA" id="ARBA00022475"/>
    </source>
</evidence>
<dbReference type="Pfam" id="PF21082">
    <property type="entry name" value="MS_channel_3rd"/>
    <property type="match status" value="1"/>
</dbReference>
<dbReference type="InterPro" id="IPR010920">
    <property type="entry name" value="LSM_dom_sf"/>
</dbReference>
<feature type="transmembrane region" description="Helical" evidence="7">
    <location>
        <begin position="85"/>
        <end position="103"/>
    </location>
</feature>
<evidence type="ECO:0000256" key="2">
    <source>
        <dbReference type="ARBA" id="ARBA00008017"/>
    </source>
</evidence>
<feature type="domain" description="Mechanosensitive ion channel MscS C-terminal" evidence="9">
    <location>
        <begin position="178"/>
        <end position="260"/>
    </location>
</feature>
<organism evidence="11">
    <name type="scientific">hydrothermal vent metagenome</name>
    <dbReference type="NCBI Taxonomy" id="652676"/>
    <lineage>
        <taxon>unclassified sequences</taxon>
        <taxon>metagenomes</taxon>
        <taxon>ecological metagenomes</taxon>
    </lineage>
</organism>
<gene>
    <name evidence="11" type="ORF">MNBD_GAMMA19-459</name>
</gene>
<evidence type="ECO:0000313" key="11">
    <source>
        <dbReference type="EMBL" id="VAX03629.1"/>
    </source>
</evidence>
<dbReference type="Gene3D" id="1.10.287.1260">
    <property type="match status" value="1"/>
</dbReference>
<evidence type="ECO:0000259" key="9">
    <source>
        <dbReference type="Pfam" id="PF21082"/>
    </source>
</evidence>
<evidence type="ECO:0000256" key="6">
    <source>
        <dbReference type="ARBA" id="ARBA00023136"/>
    </source>
</evidence>
<dbReference type="EMBL" id="UOFV01000415">
    <property type="protein sequence ID" value="VAX03629.1"/>
    <property type="molecule type" value="Genomic_DNA"/>
</dbReference>
<feature type="transmembrane region" description="Helical" evidence="7">
    <location>
        <begin position="16"/>
        <end position="37"/>
    </location>
</feature>
<accession>A0A3B1ACQ7</accession>
<dbReference type="InterPro" id="IPR006685">
    <property type="entry name" value="MscS_channel_2nd"/>
</dbReference>
<dbReference type="Gene3D" id="2.30.30.60">
    <property type="match status" value="1"/>
</dbReference>
<dbReference type="InterPro" id="IPR008910">
    <property type="entry name" value="MSC_TM_helix"/>
</dbReference>
<dbReference type="Pfam" id="PF05552">
    <property type="entry name" value="MS_channel_1st_1"/>
    <property type="match status" value="1"/>
</dbReference>
<evidence type="ECO:0000256" key="1">
    <source>
        <dbReference type="ARBA" id="ARBA00004651"/>
    </source>
</evidence>
<dbReference type="InterPro" id="IPR049142">
    <property type="entry name" value="MS_channel_1st"/>
</dbReference>
<dbReference type="SUPFAM" id="SSF82689">
    <property type="entry name" value="Mechanosensitive channel protein MscS (YggB), C-terminal domain"/>
    <property type="match status" value="1"/>
</dbReference>
<dbReference type="SUPFAM" id="SSF82861">
    <property type="entry name" value="Mechanosensitive channel protein MscS (YggB), transmembrane region"/>
    <property type="match status" value="1"/>
</dbReference>
<keyword evidence="4 7" id="KW-0812">Transmembrane</keyword>
<dbReference type="Pfam" id="PF00924">
    <property type="entry name" value="MS_channel_2nd"/>
    <property type="match status" value="1"/>
</dbReference>
<name>A0A3B1ACQ7_9ZZZZ</name>
<dbReference type="InterPro" id="IPR011066">
    <property type="entry name" value="MscS_channel_C_sf"/>
</dbReference>
<dbReference type="InterPro" id="IPR011014">
    <property type="entry name" value="MscS_channel_TM-2"/>
</dbReference>
<dbReference type="AlphaFoldDB" id="A0A3B1ACQ7"/>
<dbReference type="InterPro" id="IPR049278">
    <property type="entry name" value="MS_channel_C"/>
</dbReference>
<protein>
    <submittedName>
        <fullName evidence="11">Potassium efflux system KefA protein / Small-conductance mechanosensitive channel</fullName>
    </submittedName>
</protein>
<keyword evidence="5 7" id="KW-1133">Transmembrane helix</keyword>
<dbReference type="InterPro" id="IPR023408">
    <property type="entry name" value="MscS_beta-dom_sf"/>
</dbReference>
<evidence type="ECO:0000256" key="7">
    <source>
        <dbReference type="SAM" id="Phobius"/>
    </source>
</evidence>
<evidence type="ECO:0000259" key="8">
    <source>
        <dbReference type="Pfam" id="PF00924"/>
    </source>
</evidence>